<dbReference type="Gene3D" id="3.40.50.1820">
    <property type="entry name" value="alpha/beta hydrolase"/>
    <property type="match status" value="1"/>
</dbReference>
<proteinExistence type="predicted"/>
<comment type="caution">
    <text evidence="1">The sequence shown here is derived from an EMBL/GenBank/DDBJ whole genome shotgun (WGS) entry which is preliminary data.</text>
</comment>
<evidence type="ECO:0000313" key="2">
    <source>
        <dbReference type="Proteomes" id="UP001208570"/>
    </source>
</evidence>
<accession>A0AAD9NCF5</accession>
<dbReference type="InterPro" id="IPR029058">
    <property type="entry name" value="AB_hydrolase_fold"/>
</dbReference>
<protein>
    <submittedName>
        <fullName evidence="1">Uncharacterized protein</fullName>
    </submittedName>
</protein>
<sequence>MWHIFFFQIPWLPEIFLGGHDLARLSDVFTSLRQKGSHVFGEDDLEAYKYNLKNFGPGWGGIRTAADEQYHCRSQFRANRLLPASAMFHPLTADFGPVWSGMDPGLRHAETKESNNALL</sequence>
<evidence type="ECO:0000313" key="1">
    <source>
        <dbReference type="EMBL" id="KAK2164875.1"/>
    </source>
</evidence>
<organism evidence="1 2">
    <name type="scientific">Paralvinella palmiformis</name>
    <dbReference type="NCBI Taxonomy" id="53620"/>
    <lineage>
        <taxon>Eukaryota</taxon>
        <taxon>Metazoa</taxon>
        <taxon>Spiralia</taxon>
        <taxon>Lophotrochozoa</taxon>
        <taxon>Annelida</taxon>
        <taxon>Polychaeta</taxon>
        <taxon>Sedentaria</taxon>
        <taxon>Canalipalpata</taxon>
        <taxon>Terebellida</taxon>
        <taxon>Terebelliformia</taxon>
        <taxon>Alvinellidae</taxon>
        <taxon>Paralvinella</taxon>
    </lineage>
</organism>
<dbReference type="EMBL" id="JAODUP010000058">
    <property type="protein sequence ID" value="KAK2164875.1"/>
    <property type="molecule type" value="Genomic_DNA"/>
</dbReference>
<dbReference type="AlphaFoldDB" id="A0AAD9NCF5"/>
<reference evidence="1" key="1">
    <citation type="journal article" date="2023" name="Mol. Biol. Evol.">
        <title>Third-Generation Sequencing Reveals the Adaptive Role of the Epigenome in Three Deep-Sea Polychaetes.</title>
        <authorList>
            <person name="Perez M."/>
            <person name="Aroh O."/>
            <person name="Sun Y."/>
            <person name="Lan Y."/>
            <person name="Juniper S.K."/>
            <person name="Young C.R."/>
            <person name="Angers B."/>
            <person name="Qian P.Y."/>
        </authorList>
    </citation>
    <scope>NUCLEOTIDE SEQUENCE</scope>
    <source>
        <strain evidence="1">P08H-3</strain>
    </source>
</reference>
<gene>
    <name evidence="1" type="ORF">LSH36_58g21011</name>
</gene>
<keyword evidence="2" id="KW-1185">Reference proteome</keyword>
<dbReference type="Proteomes" id="UP001208570">
    <property type="component" value="Unassembled WGS sequence"/>
</dbReference>
<name>A0AAD9NCF5_9ANNE</name>